<dbReference type="PANTHER" id="PTHR34557:SF1">
    <property type="entry name" value="PHYTOCHROMOBILIN:FERREDOXIN OXIDOREDUCTASE, CHLOROPLASTIC"/>
    <property type="match status" value="1"/>
</dbReference>
<evidence type="ECO:0000256" key="1">
    <source>
        <dbReference type="ARBA" id="ARBA00006908"/>
    </source>
</evidence>
<comment type="caution">
    <text evidence="3">The sequence shown here is derived from an EMBL/GenBank/DDBJ whole genome shotgun (WGS) entry which is preliminary data.</text>
</comment>
<dbReference type="EMBL" id="JANCYW010000013">
    <property type="protein sequence ID" value="KAK4537608.1"/>
    <property type="molecule type" value="Genomic_DNA"/>
</dbReference>
<proteinExistence type="inferred from homology"/>
<dbReference type="Gene3D" id="3.40.1500.20">
    <property type="match status" value="1"/>
</dbReference>
<dbReference type="NCBIfam" id="NF002760">
    <property type="entry name" value="PRK02816.1"/>
    <property type="match status" value="1"/>
</dbReference>
<gene>
    <name evidence="3" type="ORF">CDCA_CDCA13G3633</name>
</gene>
<dbReference type="GO" id="GO:0016636">
    <property type="term" value="F:oxidoreductase activity, acting on the CH-CH group of donors, iron-sulfur protein as acceptor"/>
    <property type="evidence" value="ECO:0007669"/>
    <property type="project" value="InterPro"/>
</dbReference>
<keyword evidence="4" id="KW-1185">Reference proteome</keyword>
<dbReference type="GO" id="GO:0010024">
    <property type="term" value="P:phytochromobilin biosynthetic process"/>
    <property type="evidence" value="ECO:0007669"/>
    <property type="project" value="InterPro"/>
</dbReference>
<sequence>MHLAAFTSSATLHRAARCRFGSLQISHEPSGARWSLLTARRSRRGATSSLLLLRCALSASSKGELRERQHPMIQRLADSIEQVWKGELTQLEPYHLPEDLGYVEGRLEGERVLIENTCYQAPAFRKMHMELARVGNAKQASLDILHCVMFPRLQAVDASVPMFGCDIVAGRGAVSAAIVDLSPVNGERRLAADYRRELSAERLVQLRQFGHARDLPPWGKEIFSEFCVFVRPSATLEAQGGVAEEDQFVQLVTETLRVHCRLASRRVGHATADSVAEGVRGQEFYCSKQQENDKTRRVLESAFGRDWAERYISTVLFDKPEQVLERGS</sequence>
<protein>
    <recommendedName>
        <fullName evidence="5">Phycocyanobilin:ferredoxin oxidoreductase</fullName>
    </recommendedName>
</protein>
<reference evidence="3 4" key="1">
    <citation type="submission" date="2022-07" db="EMBL/GenBank/DDBJ databases">
        <title>Genome-wide signatures of adaptation to extreme environments.</title>
        <authorList>
            <person name="Cho C.H."/>
            <person name="Yoon H.S."/>
        </authorList>
    </citation>
    <scope>NUCLEOTIDE SEQUENCE [LARGE SCALE GENOMIC DNA]</scope>
    <source>
        <strain evidence="3 4">DBV 063 E5</strain>
    </source>
</reference>
<dbReference type="GO" id="GO:0050897">
    <property type="term" value="F:cobalt ion binding"/>
    <property type="evidence" value="ECO:0007669"/>
    <property type="project" value="InterPro"/>
</dbReference>
<comment type="similarity">
    <text evidence="1">Belongs to the HY2 family.</text>
</comment>
<evidence type="ECO:0000313" key="3">
    <source>
        <dbReference type="EMBL" id="KAK4537608.1"/>
    </source>
</evidence>
<accession>A0AAV9IZU0</accession>
<evidence type="ECO:0000256" key="2">
    <source>
        <dbReference type="ARBA" id="ARBA00023002"/>
    </source>
</evidence>
<name>A0AAV9IZU0_CYACA</name>
<dbReference type="Pfam" id="PF05996">
    <property type="entry name" value="Fe_bilin_red"/>
    <property type="match status" value="1"/>
</dbReference>
<dbReference type="AlphaFoldDB" id="A0AAV9IZU0"/>
<dbReference type="InterPro" id="IPR009249">
    <property type="entry name" value="Ferredoxin-dep_bilin_Rdtase"/>
</dbReference>
<evidence type="ECO:0000313" key="4">
    <source>
        <dbReference type="Proteomes" id="UP001301350"/>
    </source>
</evidence>
<dbReference type="Proteomes" id="UP001301350">
    <property type="component" value="Unassembled WGS sequence"/>
</dbReference>
<dbReference type="PANTHER" id="PTHR34557">
    <property type="entry name" value="PHYTOCHROMOBILIN:FERREDOXIN OXIDOREDUCTASE, CHLOROPLASTIC"/>
    <property type="match status" value="1"/>
</dbReference>
<keyword evidence="2" id="KW-0560">Oxidoreductase</keyword>
<evidence type="ECO:0008006" key="5">
    <source>
        <dbReference type="Google" id="ProtNLM"/>
    </source>
</evidence>
<organism evidence="3 4">
    <name type="scientific">Cyanidium caldarium</name>
    <name type="common">Red alga</name>
    <dbReference type="NCBI Taxonomy" id="2771"/>
    <lineage>
        <taxon>Eukaryota</taxon>
        <taxon>Rhodophyta</taxon>
        <taxon>Bangiophyceae</taxon>
        <taxon>Cyanidiales</taxon>
        <taxon>Cyanidiaceae</taxon>
        <taxon>Cyanidium</taxon>
    </lineage>
</organism>